<sequence length="641" mass="71267">MMLLLRFLAAATCLCSIATAETLKLRRSIDPDLIVEDDLTAAAIADAEDRYQTLKEDYIKEGCLETWGEFPTAATPRNNQHPLLENNKNKGGMICNCGMLYDLALSAVFREEDNQAETIAGAAIEGFVGVEFARDIKPTQIQSWVMARTANAATRCSGGFAAGYPCKNVDLIAHKPLNDFVATTSNRNPRGANDVWGWTSIGGREFIIWGVREGMFFFEVFSTNNSNPLVLLGFLPATSGAGWQHDMKVIGEYAYIGAEGQGHGMQIFDMRRLLNVNPNSDCVSSMYCQKLSPDRVYRGSSIYEPIGNSHNIVANEDSKYIYVVGSQSCNGGLHVVDVWNPLNPIMVACYGKGGYVHDAQCVNYKGPDSRYQNKEICFCFNEDTVDIIDVSDKENIRQISSKSYGNVEYTHQGWLSSDHTHIVFGDEGDEARGLVSRTRTLVMNVQNLENPNGARAFNGATSAVDHNQYVINARAKGQNYASNNDLIYQANYEAGLRILQVIDYNTANFKEIGYFDTYPFENAPAFEGAWSVYPYFKSGLVVISSINEGLFVVKPRLEDDLGLANTDTQCSDKPLAYKFKGKTKNCDWVGKKRQGRKTRLRIKKRCRRIHPDGGGALWNWCQETCGEVGIGQCDHLDTKIK</sequence>
<proteinExistence type="predicted"/>
<dbReference type="SUPFAM" id="SSF75011">
    <property type="entry name" value="3-carboxy-cis,cis-mucoante lactonizing enzyme"/>
    <property type="match status" value="1"/>
</dbReference>
<protein>
    <submittedName>
        <fullName evidence="2">Uncharacterized protein</fullName>
    </submittedName>
</protein>
<dbReference type="AlphaFoldDB" id="A0A7S0TD29"/>
<name>A0A7S0TD29_9STRA</name>
<keyword evidence="1" id="KW-0732">Signal</keyword>
<gene>
    <name evidence="2" type="ORF">PDEL0327_LOCUS332</name>
</gene>
<dbReference type="NCBIfam" id="TIGR04312">
    <property type="entry name" value="choice_anch_B"/>
    <property type="match status" value="1"/>
</dbReference>
<evidence type="ECO:0000313" key="2">
    <source>
        <dbReference type="EMBL" id="CAD8728628.1"/>
    </source>
</evidence>
<dbReference type="GO" id="GO:0005576">
    <property type="term" value="C:extracellular region"/>
    <property type="evidence" value="ECO:0007669"/>
    <property type="project" value="TreeGrafter"/>
</dbReference>
<feature type="signal peptide" evidence="1">
    <location>
        <begin position="1"/>
        <end position="20"/>
    </location>
</feature>
<dbReference type="InterPro" id="IPR027589">
    <property type="entry name" value="Choice_anch_B"/>
</dbReference>
<dbReference type="PANTHER" id="PTHR38787">
    <property type="entry name" value="REGULATORY P DOMAIN-CONTAINING PROTEIN"/>
    <property type="match status" value="1"/>
</dbReference>
<reference evidence="2" key="1">
    <citation type="submission" date="2021-01" db="EMBL/GenBank/DDBJ databases">
        <authorList>
            <person name="Corre E."/>
            <person name="Pelletier E."/>
            <person name="Niang G."/>
            <person name="Scheremetjew M."/>
            <person name="Finn R."/>
            <person name="Kale V."/>
            <person name="Holt S."/>
            <person name="Cochrane G."/>
            <person name="Meng A."/>
            <person name="Brown T."/>
            <person name="Cohen L."/>
        </authorList>
    </citation>
    <scope>NUCLEOTIDE SEQUENCE</scope>
    <source>
        <strain evidence="2">B596</strain>
    </source>
</reference>
<evidence type="ECO:0000256" key="1">
    <source>
        <dbReference type="SAM" id="SignalP"/>
    </source>
</evidence>
<accession>A0A7S0TD29</accession>
<organism evidence="2">
    <name type="scientific">Pseudo-nitzschia delicatissima</name>
    <dbReference type="NCBI Taxonomy" id="44447"/>
    <lineage>
        <taxon>Eukaryota</taxon>
        <taxon>Sar</taxon>
        <taxon>Stramenopiles</taxon>
        <taxon>Ochrophyta</taxon>
        <taxon>Bacillariophyta</taxon>
        <taxon>Bacillariophyceae</taxon>
        <taxon>Bacillariophycidae</taxon>
        <taxon>Bacillariales</taxon>
        <taxon>Bacillariaceae</taxon>
        <taxon>Pseudo-nitzschia</taxon>
    </lineage>
</organism>
<feature type="chain" id="PRO_5031409654" evidence="1">
    <location>
        <begin position="21"/>
        <end position="641"/>
    </location>
</feature>
<dbReference type="EMBL" id="HBFG01000447">
    <property type="protein sequence ID" value="CAD8728628.1"/>
    <property type="molecule type" value="Transcribed_RNA"/>
</dbReference>
<dbReference type="PANTHER" id="PTHR38787:SF3">
    <property type="entry name" value="REGULATORY P DOMAIN-CONTAINING PROTEIN"/>
    <property type="match status" value="1"/>
</dbReference>